<protein>
    <submittedName>
        <fullName evidence="6">HTH-type transcriptional repressor ComR</fullName>
    </submittedName>
</protein>
<dbReference type="Pfam" id="PF00440">
    <property type="entry name" value="TetR_N"/>
    <property type="match status" value="1"/>
</dbReference>
<dbReference type="PANTHER" id="PTHR47506:SF1">
    <property type="entry name" value="HTH-TYPE TRANSCRIPTIONAL REGULATOR YJDC"/>
    <property type="match status" value="1"/>
</dbReference>
<dbReference type="RefSeq" id="WP_145376658.1">
    <property type="nucleotide sequence ID" value="NZ_CAXBED010000223.1"/>
</dbReference>
<sequence>MPWEKSFDESDVIEQAMEVFWEKGYAATSISDITEATGIKRGSLYNAFAGKDDLFLQSLLKYDSGRRKERLRQLEKIDDPRESISRFFDFAVQRALKDPHKKGCLLINTALECEQHDEEVRKIVRDASREMSAFFEKQIRRGQKLGVIPSTIEPRETGRALYALLVGIIVLGRGTFGKTALQQMAAQAARLIS</sequence>
<dbReference type="OrthoDB" id="113732at2"/>
<feature type="domain" description="HTH tetR-type" evidence="5">
    <location>
        <begin position="6"/>
        <end position="66"/>
    </location>
</feature>
<evidence type="ECO:0000256" key="2">
    <source>
        <dbReference type="ARBA" id="ARBA00023125"/>
    </source>
</evidence>
<keyword evidence="1" id="KW-0805">Transcription regulation</keyword>
<dbReference type="SUPFAM" id="SSF46689">
    <property type="entry name" value="Homeodomain-like"/>
    <property type="match status" value="1"/>
</dbReference>
<evidence type="ECO:0000313" key="7">
    <source>
        <dbReference type="Proteomes" id="UP000319383"/>
    </source>
</evidence>
<feature type="DNA-binding region" description="H-T-H motif" evidence="4">
    <location>
        <begin position="29"/>
        <end position="48"/>
    </location>
</feature>
<gene>
    <name evidence="6" type="primary">comR</name>
    <name evidence="6" type="ORF">Mal52_27520</name>
</gene>
<organism evidence="6 7">
    <name type="scientific">Symmachiella dynata</name>
    <dbReference type="NCBI Taxonomy" id="2527995"/>
    <lineage>
        <taxon>Bacteria</taxon>
        <taxon>Pseudomonadati</taxon>
        <taxon>Planctomycetota</taxon>
        <taxon>Planctomycetia</taxon>
        <taxon>Planctomycetales</taxon>
        <taxon>Planctomycetaceae</taxon>
        <taxon>Symmachiella</taxon>
    </lineage>
</organism>
<proteinExistence type="predicted"/>
<dbReference type="Proteomes" id="UP000319383">
    <property type="component" value="Chromosome"/>
</dbReference>
<keyword evidence="7" id="KW-1185">Reference proteome</keyword>
<dbReference type="SUPFAM" id="SSF48498">
    <property type="entry name" value="Tetracyclin repressor-like, C-terminal domain"/>
    <property type="match status" value="1"/>
</dbReference>
<dbReference type="Pfam" id="PF16925">
    <property type="entry name" value="TetR_C_13"/>
    <property type="match status" value="1"/>
</dbReference>
<dbReference type="GO" id="GO:0003677">
    <property type="term" value="F:DNA binding"/>
    <property type="evidence" value="ECO:0007669"/>
    <property type="project" value="UniProtKB-UniRule"/>
</dbReference>
<dbReference type="Gene3D" id="1.10.10.60">
    <property type="entry name" value="Homeodomain-like"/>
    <property type="match status" value="1"/>
</dbReference>
<keyword evidence="3" id="KW-0804">Transcription</keyword>
<accession>A0A517ZP71</accession>
<dbReference type="InterPro" id="IPR009057">
    <property type="entry name" value="Homeodomain-like_sf"/>
</dbReference>
<dbReference type="PRINTS" id="PR00455">
    <property type="entry name" value="HTHTETR"/>
</dbReference>
<dbReference type="InterPro" id="IPR011075">
    <property type="entry name" value="TetR_C"/>
</dbReference>
<evidence type="ECO:0000313" key="6">
    <source>
        <dbReference type="EMBL" id="QDU44273.1"/>
    </source>
</evidence>
<evidence type="ECO:0000256" key="1">
    <source>
        <dbReference type="ARBA" id="ARBA00023015"/>
    </source>
</evidence>
<dbReference type="AlphaFoldDB" id="A0A517ZP71"/>
<dbReference type="PANTHER" id="PTHR47506">
    <property type="entry name" value="TRANSCRIPTIONAL REGULATORY PROTEIN"/>
    <property type="match status" value="1"/>
</dbReference>
<evidence type="ECO:0000256" key="4">
    <source>
        <dbReference type="PROSITE-ProRule" id="PRU00335"/>
    </source>
</evidence>
<dbReference type="KEGG" id="sdyn:Mal52_27520"/>
<dbReference type="InterPro" id="IPR036271">
    <property type="entry name" value="Tet_transcr_reg_TetR-rel_C_sf"/>
</dbReference>
<dbReference type="EMBL" id="CP036276">
    <property type="protein sequence ID" value="QDU44273.1"/>
    <property type="molecule type" value="Genomic_DNA"/>
</dbReference>
<reference evidence="6 7" key="1">
    <citation type="submission" date="2019-02" db="EMBL/GenBank/DDBJ databases">
        <title>Deep-cultivation of Planctomycetes and their phenomic and genomic characterization uncovers novel biology.</title>
        <authorList>
            <person name="Wiegand S."/>
            <person name="Jogler M."/>
            <person name="Boedeker C."/>
            <person name="Pinto D."/>
            <person name="Vollmers J."/>
            <person name="Rivas-Marin E."/>
            <person name="Kohn T."/>
            <person name="Peeters S.H."/>
            <person name="Heuer A."/>
            <person name="Rast P."/>
            <person name="Oberbeckmann S."/>
            <person name="Bunk B."/>
            <person name="Jeske O."/>
            <person name="Meyerdierks A."/>
            <person name="Storesund J.E."/>
            <person name="Kallscheuer N."/>
            <person name="Luecker S."/>
            <person name="Lage O.M."/>
            <person name="Pohl T."/>
            <person name="Merkel B.J."/>
            <person name="Hornburger P."/>
            <person name="Mueller R.-W."/>
            <person name="Bruemmer F."/>
            <person name="Labrenz M."/>
            <person name="Spormann A.M."/>
            <person name="Op den Camp H."/>
            <person name="Overmann J."/>
            <person name="Amann R."/>
            <person name="Jetten M.S.M."/>
            <person name="Mascher T."/>
            <person name="Medema M.H."/>
            <person name="Devos D.P."/>
            <person name="Kaster A.-K."/>
            <person name="Ovreas L."/>
            <person name="Rohde M."/>
            <person name="Galperin M.Y."/>
            <person name="Jogler C."/>
        </authorList>
    </citation>
    <scope>NUCLEOTIDE SEQUENCE [LARGE SCALE GENOMIC DNA]</scope>
    <source>
        <strain evidence="6 7">Mal52</strain>
    </source>
</reference>
<dbReference type="Gene3D" id="1.10.357.10">
    <property type="entry name" value="Tetracycline Repressor, domain 2"/>
    <property type="match status" value="1"/>
</dbReference>
<evidence type="ECO:0000256" key="3">
    <source>
        <dbReference type="ARBA" id="ARBA00023163"/>
    </source>
</evidence>
<dbReference type="InterPro" id="IPR001647">
    <property type="entry name" value="HTH_TetR"/>
</dbReference>
<evidence type="ECO:0000259" key="5">
    <source>
        <dbReference type="PROSITE" id="PS50977"/>
    </source>
</evidence>
<keyword evidence="2 4" id="KW-0238">DNA-binding</keyword>
<dbReference type="PROSITE" id="PS50977">
    <property type="entry name" value="HTH_TETR_2"/>
    <property type="match status" value="1"/>
</dbReference>
<name>A0A517ZP71_9PLAN</name>